<keyword evidence="7" id="KW-0413">Isomerase</keyword>
<evidence type="ECO:0000256" key="1">
    <source>
        <dbReference type="ARBA" id="ARBA00004947"/>
    </source>
</evidence>
<evidence type="ECO:0000256" key="4">
    <source>
        <dbReference type="ARBA" id="ARBA00031367"/>
    </source>
</evidence>
<evidence type="ECO:0000313" key="8">
    <source>
        <dbReference type="Proteomes" id="UP000015347"/>
    </source>
</evidence>
<evidence type="ECO:0000256" key="3">
    <source>
        <dbReference type="ARBA" id="ARBA00018569"/>
    </source>
</evidence>
<evidence type="ECO:0000256" key="2">
    <source>
        <dbReference type="ARBA" id="ARBA00007637"/>
    </source>
</evidence>
<accession>S9RCS8</accession>
<dbReference type="Pfam" id="PF01370">
    <property type="entry name" value="Epimerase"/>
    <property type="match status" value="1"/>
</dbReference>
<dbReference type="InterPro" id="IPR036291">
    <property type="entry name" value="NAD(P)-bd_dom_sf"/>
</dbReference>
<feature type="domain" description="NAD-dependent epimerase/dehydratase" evidence="6">
    <location>
        <begin position="5"/>
        <end position="224"/>
    </location>
</feature>
<dbReference type="eggNOG" id="COG0451">
    <property type="taxonomic scope" value="Bacteria"/>
</dbReference>
<evidence type="ECO:0000313" key="7">
    <source>
        <dbReference type="EMBL" id="EPX75935.1"/>
    </source>
</evidence>
<keyword evidence="8" id="KW-1185">Reference proteome</keyword>
<protein>
    <recommendedName>
        <fullName evidence="3">UDP-glucose 4-epimerase</fullName>
    </recommendedName>
    <alternativeName>
        <fullName evidence="5">Galactowaldenase</fullName>
    </alternativeName>
    <alternativeName>
        <fullName evidence="4">UDP-galactose 4-epimerase</fullName>
    </alternativeName>
</protein>
<dbReference type="Gene3D" id="3.40.50.720">
    <property type="entry name" value="NAD(P)-binding Rossmann-like Domain"/>
    <property type="match status" value="1"/>
</dbReference>
<dbReference type="AlphaFoldDB" id="S9RCS8"/>
<comment type="caution">
    <text evidence="7">The sequence shown here is derived from an EMBL/GenBank/DDBJ whole genome shotgun (WGS) entry which is preliminary data.</text>
</comment>
<dbReference type="STRING" id="1123237.Salmuc_02331"/>
<comment type="pathway">
    <text evidence="1">Carbohydrate metabolism; galactose metabolism.</text>
</comment>
<evidence type="ECO:0000256" key="5">
    <source>
        <dbReference type="ARBA" id="ARBA00033067"/>
    </source>
</evidence>
<dbReference type="InterPro" id="IPR001509">
    <property type="entry name" value="Epimerase_deHydtase"/>
</dbReference>
<dbReference type="HOGENOM" id="CLU_007383_1_7_5"/>
<dbReference type="PANTHER" id="PTHR43725">
    <property type="entry name" value="UDP-GLUCOSE 4-EPIMERASE"/>
    <property type="match status" value="1"/>
</dbReference>
<proteinExistence type="inferred from homology"/>
<dbReference type="EMBL" id="APVH01000064">
    <property type="protein sequence ID" value="EPX75935.1"/>
    <property type="molecule type" value="Genomic_DNA"/>
</dbReference>
<dbReference type="GO" id="GO:0016853">
    <property type="term" value="F:isomerase activity"/>
    <property type="evidence" value="ECO:0007669"/>
    <property type="project" value="UniProtKB-KW"/>
</dbReference>
<evidence type="ECO:0000259" key="6">
    <source>
        <dbReference type="Pfam" id="PF01370"/>
    </source>
</evidence>
<gene>
    <name evidence="7" type="ORF">Salmuc_02331</name>
</gene>
<dbReference type="Proteomes" id="UP000015347">
    <property type="component" value="Unassembled WGS sequence"/>
</dbReference>
<organism evidence="7 8">
    <name type="scientific">Salipiger mucosus DSM 16094</name>
    <dbReference type="NCBI Taxonomy" id="1123237"/>
    <lineage>
        <taxon>Bacteria</taxon>
        <taxon>Pseudomonadati</taxon>
        <taxon>Pseudomonadota</taxon>
        <taxon>Alphaproteobacteria</taxon>
        <taxon>Rhodobacterales</taxon>
        <taxon>Roseobacteraceae</taxon>
        <taxon>Salipiger</taxon>
    </lineage>
</organism>
<sequence>MQPTYVTGSSGVLGFEILRHLSAQGAGPVTGVARRPLPETGEGLLQITTPEVLHPAWLEGKDATVIHCAGLSDARASFGSIAELTQRMVLPQVTMVEALLARGWRGHFVYLSSAAVYGDAEVLPIPETQQPAPRGFYALHKLAVEEALAFLAAHHGFPLTILRIANPYGTSLPRRERGVLRLLLAAAEAGSGFTVYGSGEGLRDYLHISDFLSAVRRVRERPPERAEGWVRRLNLGSGQGTSLNELIARVEAATGREIATRREPSTLEVGSNVLDIARAQAALDWTPSVPLDEGVARMAEDFARQAEPG</sequence>
<reference evidence="8" key="1">
    <citation type="journal article" date="2014" name="Stand. Genomic Sci.">
        <title>Genome sequence of the exopolysaccharide-producing Salipiger mucosus type strain (DSM 16094(T)), a moderately halophilic member of the Roseobacter clade.</title>
        <authorList>
            <person name="Riedel T."/>
            <person name="Spring S."/>
            <person name="Fiebig A."/>
            <person name="Petersen J."/>
            <person name="Kyrpides N.C."/>
            <person name="Goker M."/>
            <person name="Klenk H.P."/>
        </authorList>
    </citation>
    <scope>NUCLEOTIDE SEQUENCE [LARGE SCALE GENOMIC DNA]</scope>
    <source>
        <strain evidence="8">DSM 16094</strain>
    </source>
</reference>
<name>S9RCS8_9RHOB</name>
<dbReference type="SUPFAM" id="SSF51735">
    <property type="entry name" value="NAD(P)-binding Rossmann-fold domains"/>
    <property type="match status" value="1"/>
</dbReference>
<comment type="similarity">
    <text evidence="2">Belongs to the NAD(P)-dependent epimerase/dehydratase family.</text>
</comment>